<keyword evidence="3" id="KW-1185">Reference proteome</keyword>
<name>A0A8H2VLB8_9HELO</name>
<feature type="compositionally biased region" description="Polar residues" evidence="1">
    <location>
        <begin position="408"/>
        <end position="420"/>
    </location>
</feature>
<feature type="compositionally biased region" description="Basic and acidic residues" evidence="1">
    <location>
        <begin position="750"/>
        <end position="762"/>
    </location>
</feature>
<comment type="caution">
    <text evidence="2">The sequence shown here is derived from an EMBL/GenBank/DDBJ whole genome shotgun (WGS) entry which is preliminary data.</text>
</comment>
<dbReference type="OrthoDB" id="3563230at2759"/>
<evidence type="ECO:0000256" key="1">
    <source>
        <dbReference type="SAM" id="MobiDB-lite"/>
    </source>
</evidence>
<feature type="compositionally biased region" description="Low complexity" evidence="1">
    <location>
        <begin position="372"/>
        <end position="386"/>
    </location>
</feature>
<feature type="compositionally biased region" description="Pro residues" evidence="1">
    <location>
        <begin position="387"/>
        <end position="397"/>
    </location>
</feature>
<evidence type="ECO:0000313" key="3">
    <source>
        <dbReference type="Proteomes" id="UP000624404"/>
    </source>
</evidence>
<feature type="compositionally biased region" description="Polar residues" evidence="1">
    <location>
        <begin position="658"/>
        <end position="677"/>
    </location>
</feature>
<dbReference type="Proteomes" id="UP000624404">
    <property type="component" value="Unassembled WGS sequence"/>
</dbReference>
<sequence length="762" mass="86019">MFSRSVVQRSKVTFKQSLSFPFLRLLLHTYNKPHRQRSVTYFNMYKFLSYLGTEPKATTDKTVLPPPDNSEDIEQPAMLYSLPGSFPGAQTSPWTPPPNPERSPLENSLDMDSPVVSPTLSPKEPGTSTPNLECPPPQQQMTPHLDTECLHPVPPEIKWNSRPNVGRSLPRYPRQQETARLHVERPSPSLHPEIWSTKILDNERSSCSPPSQQREDPYPDTGFLPPVPPEQQLAPCPEIECPFFPRQRNPCADIECSLLCHHPQQQRDLHSIIELSSPSHPFQQQRDPQPVIERSPLPSHKWYSSSASEHPPPSLQQQQHHHHHHLKPQATINNTVLRPPGNTRYIPLPDMLYDLDLEAQNGQSLPHPYIDTPSLASTVSPSSSSPSLPPPSTPSPPLLLQQQQQQQHQCTKLQGATNDITVPPGNLRNEAPAAVPPRPDPEAQSMRGTRRPDINSSLKHPQNNIESQRTMNDVVLPPLENLRNTASSVSSSGNPRGVALLIVSHDSDLEINIQQRTPRPNAENPPLALPPQTQQQQQQPHPEPQPHLEPQPHPEPQAHRQLEKPYSQERPVAPGHARTPLCPQERAPSAYFDDPRLPMYINDPPLPMYENDRRQPMYTNDPHRTIHVQVPPTQQEPLVQGKYPVHTPEPPEFPPPQMVQQVSRTASSEPVSFSEVPNSENLSNCSNSNGRNSSGRERPKSKSRQKKKESGKSSSFTDKASRTMINIMARQPEVKTGVAWETRNRQNHSNNRDETHRRRDKH</sequence>
<feature type="compositionally biased region" description="Pro residues" evidence="1">
    <location>
        <begin position="647"/>
        <end position="657"/>
    </location>
</feature>
<gene>
    <name evidence="2" type="ORF">SCLTRI_LOCUS153</name>
</gene>
<feature type="region of interest" description="Disordered" evidence="1">
    <location>
        <begin position="279"/>
        <end position="341"/>
    </location>
</feature>
<accession>A0A8H2VLB8</accession>
<evidence type="ECO:0000313" key="2">
    <source>
        <dbReference type="EMBL" id="CAD6439315.1"/>
    </source>
</evidence>
<feature type="compositionally biased region" description="Low complexity" evidence="1">
    <location>
        <begin position="518"/>
        <end position="540"/>
    </location>
</feature>
<proteinExistence type="predicted"/>
<feature type="region of interest" description="Disordered" evidence="1">
    <location>
        <begin position="364"/>
        <end position="471"/>
    </location>
</feature>
<feature type="region of interest" description="Disordered" evidence="1">
    <location>
        <begin position="80"/>
        <end position="170"/>
    </location>
</feature>
<organism evidence="2 3">
    <name type="scientific">Sclerotinia trifoliorum</name>
    <dbReference type="NCBI Taxonomy" id="28548"/>
    <lineage>
        <taxon>Eukaryota</taxon>
        <taxon>Fungi</taxon>
        <taxon>Dikarya</taxon>
        <taxon>Ascomycota</taxon>
        <taxon>Pezizomycotina</taxon>
        <taxon>Leotiomycetes</taxon>
        <taxon>Helotiales</taxon>
        <taxon>Sclerotiniaceae</taxon>
        <taxon>Sclerotinia</taxon>
    </lineage>
</organism>
<dbReference type="AlphaFoldDB" id="A0A8H2VLB8"/>
<reference evidence="2" key="1">
    <citation type="submission" date="2020-10" db="EMBL/GenBank/DDBJ databases">
        <authorList>
            <person name="Kusch S."/>
        </authorList>
    </citation>
    <scope>NUCLEOTIDE SEQUENCE</scope>
    <source>
        <strain evidence="2">SwB9</strain>
    </source>
</reference>
<dbReference type="EMBL" id="CAJHIA010000002">
    <property type="protein sequence ID" value="CAD6439315.1"/>
    <property type="molecule type" value="Genomic_DNA"/>
</dbReference>
<feature type="compositionally biased region" description="Polar residues" evidence="1">
    <location>
        <begin position="454"/>
        <end position="471"/>
    </location>
</feature>
<protein>
    <submittedName>
        <fullName evidence="2">F7271a05-2fe0-4b88-bfae-7ffca1e4fc04</fullName>
    </submittedName>
</protein>
<feature type="compositionally biased region" description="Low complexity" evidence="1">
    <location>
        <begin position="398"/>
        <end position="407"/>
    </location>
</feature>
<feature type="compositionally biased region" description="Polar residues" evidence="1">
    <location>
        <begin position="116"/>
        <end position="131"/>
    </location>
</feature>
<feature type="compositionally biased region" description="Low complexity" evidence="1">
    <location>
        <begin position="678"/>
        <end position="693"/>
    </location>
</feature>
<feature type="region of interest" description="Disordered" evidence="1">
    <location>
        <begin position="517"/>
        <end position="762"/>
    </location>
</feature>
<feature type="compositionally biased region" description="Basic and acidic residues" evidence="1">
    <location>
        <begin position="544"/>
        <end position="567"/>
    </location>
</feature>